<sequence>MSTCADWVAARRASHRQRQYSAAAAVASAAALQPASLVSGDRTAAADVPDTAGVQQPENLNSICVVSSTVHVGELVGPGPPNQNGPNVERPKASPTTSCIREFASVQQKVPLGTGNSQYQARSNDRKRFDTVREKQRSSAVGIPCEKVTRVRILRGQLRSTVGIGTRLRKKLRSRRSRIPGDEVGYEMAYGGWTPCGRDLRNGLHEVCVQASVFAKEIE</sequence>
<evidence type="ECO:0000313" key="2">
    <source>
        <dbReference type="EMBL" id="BAB39924.1"/>
    </source>
</evidence>
<dbReference type="Proteomes" id="UP000817658">
    <property type="component" value="Chromosome 1"/>
</dbReference>
<feature type="region of interest" description="Disordered" evidence="1">
    <location>
        <begin position="77"/>
        <end position="96"/>
    </location>
</feature>
<protein>
    <submittedName>
        <fullName evidence="2">p0028E10.28 protein</fullName>
    </submittedName>
</protein>
<evidence type="ECO:0000256" key="1">
    <source>
        <dbReference type="SAM" id="MobiDB-lite"/>
    </source>
</evidence>
<accession>Q9AS64</accession>
<dbReference type="AlphaFoldDB" id="Q9AS64"/>
<accession>Q7F3T4</accession>
<proteinExistence type="predicted"/>
<organism evidence="2">
    <name type="scientific">Oryza sativa subsp. japonica</name>
    <name type="common">Rice</name>
    <dbReference type="NCBI Taxonomy" id="39947"/>
    <lineage>
        <taxon>Eukaryota</taxon>
        <taxon>Viridiplantae</taxon>
        <taxon>Streptophyta</taxon>
        <taxon>Embryophyta</taxon>
        <taxon>Tracheophyta</taxon>
        <taxon>Spermatophyta</taxon>
        <taxon>Magnoliopsida</taxon>
        <taxon>Liliopsida</taxon>
        <taxon>Poales</taxon>
        <taxon>Poaceae</taxon>
        <taxon>BOP clade</taxon>
        <taxon>Oryzoideae</taxon>
        <taxon>Oryzeae</taxon>
        <taxon>Oryzinae</taxon>
        <taxon>Oryza</taxon>
        <taxon>Oryza sativa</taxon>
    </lineage>
</organism>
<gene>
    <name evidence="2" type="primary">P0028E10.28</name>
    <name evidence="3" type="ORF">OJ1276_B06.27</name>
</gene>
<evidence type="ECO:0000313" key="3">
    <source>
        <dbReference type="EMBL" id="BAB92514.1"/>
    </source>
</evidence>
<dbReference type="EMBL" id="AP002912">
    <property type="protein sequence ID" value="BAB39924.1"/>
    <property type="molecule type" value="Genomic_DNA"/>
</dbReference>
<reference evidence="3" key="2">
    <citation type="journal article" date="2002" name="Nature">
        <title>The genome sequence and structure of rice chromosome 1.</title>
        <authorList>
            <person name="Sasaki T."/>
            <person name="Matsumoto T."/>
            <person name="Yamamoto K."/>
            <person name="Sakata K."/>
            <person name="Baba T."/>
            <person name="Katayose Y."/>
            <person name="Wu J."/>
            <person name="Niimura Y."/>
            <person name="Cheng Z."/>
            <person name="Nagamura Y."/>
            <person name="Antonio B.A."/>
            <person name="Kanamori H."/>
            <person name="Hosokawa S."/>
            <person name="Masukawa M."/>
            <person name="Arikawa K."/>
            <person name="Chiden Y."/>
            <person name="Hayashi M."/>
            <person name="Okamoto M."/>
            <person name="Ando T."/>
            <person name="Aoki H."/>
            <person name="Arita K."/>
            <person name="Hamada M."/>
            <person name="Harada C."/>
            <person name="Hijishita S."/>
            <person name="Honda M."/>
            <person name="Ichikawa Y."/>
            <person name="Idonuma A."/>
            <person name="Iijima M."/>
            <person name="Ikeda M."/>
            <person name="Ikeno M."/>
            <person name="Itoh S."/>
            <person name="Itoh T."/>
            <person name="Itoh Y."/>
            <person name="Itoh Y."/>
            <person name="Iwabuchi A."/>
            <person name="Kamiya K."/>
            <person name="Karasawa W."/>
            <person name="Katagiri S."/>
            <person name="Kikuta A."/>
            <person name="Kobayashi N."/>
            <person name="Kono I."/>
            <person name="Machita K."/>
            <person name="Maehara T."/>
            <person name="Mizuno H."/>
            <person name="Mizubayashi T."/>
            <person name="Mukai Y."/>
            <person name="Nagasaki H."/>
            <person name="Nakashima M."/>
            <person name="Nakama Y."/>
            <person name="Nakamichi Y."/>
            <person name="Nakamura M."/>
            <person name="Namiki N."/>
            <person name="Negishi M."/>
            <person name="Ohta I."/>
            <person name="Ono N."/>
            <person name="Saji S."/>
            <person name="Sakai K."/>
            <person name="Shibata M."/>
            <person name="Shimokawa T."/>
            <person name="Shomura A."/>
            <person name="Song J."/>
            <person name="Takazaki Y."/>
            <person name="Terasawa K."/>
            <person name="Tsuji K."/>
            <person name="Waki K."/>
            <person name="Yamagata H."/>
            <person name="Yamane H."/>
            <person name="Yoshiki S."/>
            <person name="Yoshihara R."/>
            <person name="Yukawa K."/>
            <person name="Zhong H."/>
            <person name="Iwama H."/>
            <person name="Endo T."/>
            <person name="Ito H."/>
            <person name="Hahn J.H."/>
            <person name="Kim H.I."/>
            <person name="Eun M.Y."/>
            <person name="Yano M."/>
            <person name="Jiang J."/>
            <person name="Gojobori T."/>
        </authorList>
    </citation>
    <scope>NUCLEOTIDE SEQUENCE</scope>
</reference>
<dbReference type="EMBL" id="AP003339">
    <property type="protein sequence ID" value="BAB92514.1"/>
    <property type="molecule type" value="Genomic_DNA"/>
</dbReference>
<reference evidence="2" key="1">
    <citation type="submission" date="2000-11" db="EMBL/GenBank/DDBJ databases">
        <title>Oryza sativa nipponbare(GA3) genomic DNA, chromosome 1, PAC clone:P0028E10.</title>
        <authorList>
            <person name="Sasaki T."/>
            <person name="Matsumoto T."/>
            <person name="Yamamoto K."/>
        </authorList>
    </citation>
    <scope>NUCLEOTIDE SEQUENCE</scope>
</reference>
<name>Q9AS64_ORYSJ</name>